<proteinExistence type="predicted"/>
<dbReference type="SUPFAM" id="SSF56112">
    <property type="entry name" value="Protein kinase-like (PK-like)"/>
    <property type="match status" value="1"/>
</dbReference>
<dbReference type="InterPro" id="IPR020635">
    <property type="entry name" value="Tyr_kinase_cat_dom"/>
</dbReference>
<dbReference type="CDD" id="cd14014">
    <property type="entry name" value="STKc_PknB_like"/>
    <property type="match status" value="1"/>
</dbReference>
<evidence type="ECO:0000313" key="4">
    <source>
        <dbReference type="Proteomes" id="UP000004416"/>
    </source>
</evidence>
<comment type="caution">
    <text evidence="3">The sequence shown here is derived from an EMBL/GenBank/DDBJ whole genome shotgun (WGS) entry which is preliminary data.</text>
</comment>
<dbReference type="PATRIC" id="fig|537010.4.peg.2842"/>
<dbReference type="PROSITE" id="PS00107">
    <property type="entry name" value="PROTEIN_KINASE_ATP"/>
    <property type="match status" value="1"/>
</dbReference>
<dbReference type="PANTHER" id="PTHR44167:SF24">
    <property type="entry name" value="SERINE_THREONINE-PROTEIN KINASE CHK2"/>
    <property type="match status" value="1"/>
</dbReference>
<dbReference type="AlphaFoldDB" id="G9XPZ0"/>
<dbReference type="Pfam" id="PF00069">
    <property type="entry name" value="Pkinase"/>
    <property type="match status" value="1"/>
</dbReference>
<dbReference type="GO" id="GO:0005524">
    <property type="term" value="F:ATP binding"/>
    <property type="evidence" value="ECO:0007669"/>
    <property type="project" value="UniProtKB-UniRule"/>
</dbReference>
<dbReference type="PANTHER" id="PTHR44167">
    <property type="entry name" value="OVARIAN-SPECIFIC SERINE/THREONINE-PROTEIN KINASE LOK-RELATED"/>
    <property type="match status" value="1"/>
</dbReference>
<evidence type="ECO:0000259" key="2">
    <source>
        <dbReference type="PROSITE" id="PS50011"/>
    </source>
</evidence>
<dbReference type="PROSITE" id="PS50011">
    <property type="entry name" value="PROTEIN_KINASE_DOM"/>
    <property type="match status" value="1"/>
</dbReference>
<dbReference type="InterPro" id="IPR017441">
    <property type="entry name" value="Protein_kinase_ATP_BS"/>
</dbReference>
<dbReference type="RefSeq" id="WP_005813320.1">
    <property type="nucleotide sequence ID" value="NZ_JH414477.1"/>
</dbReference>
<dbReference type="Proteomes" id="UP000004416">
    <property type="component" value="Unassembled WGS sequence"/>
</dbReference>
<dbReference type="HOGENOM" id="CLU_441945_0_0_9"/>
<organism evidence="3 4">
    <name type="scientific">Desulfitobacterium hafniense DP7</name>
    <dbReference type="NCBI Taxonomy" id="537010"/>
    <lineage>
        <taxon>Bacteria</taxon>
        <taxon>Bacillati</taxon>
        <taxon>Bacillota</taxon>
        <taxon>Clostridia</taxon>
        <taxon>Eubacteriales</taxon>
        <taxon>Desulfitobacteriaceae</taxon>
        <taxon>Desulfitobacterium</taxon>
    </lineage>
</organism>
<feature type="domain" description="Protein kinase" evidence="2">
    <location>
        <begin position="362"/>
        <end position="616"/>
    </location>
</feature>
<dbReference type="InterPro" id="IPR011009">
    <property type="entry name" value="Kinase-like_dom_sf"/>
</dbReference>
<dbReference type="EMBL" id="AFZX01000078">
    <property type="protein sequence ID" value="EHL06284.1"/>
    <property type="molecule type" value="Genomic_DNA"/>
</dbReference>
<dbReference type="GO" id="GO:0004713">
    <property type="term" value="F:protein tyrosine kinase activity"/>
    <property type="evidence" value="ECO:0007669"/>
    <property type="project" value="InterPro"/>
</dbReference>
<gene>
    <name evidence="3" type="ORF">HMPREF0322_03036</name>
</gene>
<evidence type="ECO:0000256" key="1">
    <source>
        <dbReference type="PROSITE-ProRule" id="PRU10141"/>
    </source>
</evidence>
<reference evidence="3 4" key="1">
    <citation type="submission" date="2011-08" db="EMBL/GenBank/DDBJ databases">
        <authorList>
            <person name="Weinstock G."/>
            <person name="Sodergren E."/>
            <person name="Clifton S."/>
            <person name="Fulton L."/>
            <person name="Fulton B."/>
            <person name="Courtney L."/>
            <person name="Fronick C."/>
            <person name="Harrison M."/>
            <person name="Strong C."/>
            <person name="Farmer C."/>
            <person name="Delahaunty K."/>
            <person name="Markovic C."/>
            <person name="Hall O."/>
            <person name="Minx P."/>
            <person name="Tomlinson C."/>
            <person name="Mitreva M."/>
            <person name="Hou S."/>
            <person name="Chen J."/>
            <person name="Wollam A."/>
            <person name="Pepin K.H."/>
            <person name="Johnson M."/>
            <person name="Bhonagiri V."/>
            <person name="Zhang X."/>
            <person name="Suruliraj S."/>
            <person name="Warren W."/>
            <person name="Chinwalla A."/>
            <person name="Mardis E.R."/>
            <person name="Wilson R.K."/>
        </authorList>
    </citation>
    <scope>NUCLEOTIDE SEQUENCE [LARGE SCALE GENOMIC DNA]</scope>
    <source>
        <strain evidence="3 4">DP7</strain>
    </source>
</reference>
<dbReference type="SMART" id="SM00219">
    <property type="entry name" value="TyrKc"/>
    <property type="match status" value="1"/>
</dbReference>
<dbReference type="InterPro" id="IPR000719">
    <property type="entry name" value="Prot_kinase_dom"/>
</dbReference>
<keyword evidence="1" id="KW-0067">ATP-binding</keyword>
<protein>
    <recommendedName>
        <fullName evidence="2">Protein kinase domain-containing protein</fullName>
    </recommendedName>
</protein>
<feature type="binding site" evidence="1">
    <location>
        <position position="391"/>
    </location>
    <ligand>
        <name>ATP</name>
        <dbReference type="ChEBI" id="CHEBI:30616"/>
    </ligand>
</feature>
<name>G9XPZ0_DESHA</name>
<keyword evidence="1" id="KW-0547">Nucleotide-binding</keyword>
<dbReference type="GO" id="GO:0005737">
    <property type="term" value="C:cytoplasm"/>
    <property type="evidence" value="ECO:0007669"/>
    <property type="project" value="TreeGrafter"/>
</dbReference>
<accession>G9XPZ0</accession>
<dbReference type="GO" id="GO:0004674">
    <property type="term" value="F:protein serine/threonine kinase activity"/>
    <property type="evidence" value="ECO:0007669"/>
    <property type="project" value="TreeGrafter"/>
</dbReference>
<dbReference type="Gene3D" id="1.10.510.10">
    <property type="entry name" value="Transferase(Phosphotransferase) domain 1"/>
    <property type="match status" value="1"/>
</dbReference>
<sequence length="616" mass="72335">MLQNFNFQIDENRLGIENHKTYKAGYRFPVEMLLWGENYYGVETTLNKQHPYKAVMEFTIKTLLKGPKQYKTIVNHVLEKFTWLEFNDSLEILLLDGVIQISFKNPKPQKLIDWFPKVIQMDPRALDDLIEERPDINLEFENLRHDVNELLIGRNDPNSEKILEWLEERQIKDLEGIVIADWFAFKKYKSIVLSAAYYTNLKDNGKKLPLRYISTKIWNNTGALKIYKDEIARSMNILPEDLEQVLLPDINSTLYAPLIFISPLEALKEQVNYLSRFPQEITITEYFDEMGINLQKVCELNRGFHNALLDTLLVGFNILKESFNKDSHTTELSQLINKLHLTITTLKKEMVKVKTIRSKYELIILTELGRGSFAIVYRVFDPETEKIFACKVLFPKAYFNRKYANEGEEYILRFKREVRLLTKELQHENIISVDKIQIEGSPFWFTMPLATMTLHDLIKNNVVISQEQRLELFKQILSGVMYLHKNQKYHRDLAPNNILIFESDRGWMVKIADFGLAKDPKSNSLVTGLSKRYYGQEHFTDPEQLNSFARANHLSDIYSLGALLYYILSRKSPSKIRYVSVACQNIVMKAMSKPEMRYQSIYEFERDLDEFMKQKV</sequence>
<evidence type="ECO:0000313" key="3">
    <source>
        <dbReference type="EMBL" id="EHL06284.1"/>
    </source>
</evidence>